<keyword evidence="1" id="KW-0732">Signal</keyword>
<organism evidence="2 3">
    <name type="scientific">Evansella tamaricis</name>
    <dbReference type="NCBI Taxonomy" id="2069301"/>
    <lineage>
        <taxon>Bacteria</taxon>
        <taxon>Bacillati</taxon>
        <taxon>Bacillota</taxon>
        <taxon>Bacilli</taxon>
        <taxon>Bacillales</taxon>
        <taxon>Bacillaceae</taxon>
        <taxon>Evansella</taxon>
    </lineage>
</organism>
<reference evidence="2 3" key="1">
    <citation type="submission" date="2021-06" db="EMBL/GenBank/DDBJ databases">
        <title>Bacillus sp. RD4P76, an endophyte from a halophyte.</title>
        <authorList>
            <person name="Sun J.-Q."/>
        </authorList>
    </citation>
    <scope>NUCLEOTIDE SEQUENCE [LARGE SCALE GENOMIC DNA]</scope>
    <source>
        <strain evidence="2 3">CGMCC 1.15917</strain>
    </source>
</reference>
<comment type="caution">
    <text evidence="2">The sequence shown here is derived from an EMBL/GenBank/DDBJ whole genome shotgun (WGS) entry which is preliminary data.</text>
</comment>
<dbReference type="Proteomes" id="UP000784880">
    <property type="component" value="Unassembled WGS sequence"/>
</dbReference>
<feature type="chain" id="PRO_5047448536" description="DUF4367 domain-containing protein" evidence="1">
    <location>
        <begin position="21"/>
        <end position="329"/>
    </location>
</feature>
<keyword evidence="3" id="KW-1185">Reference proteome</keyword>
<name>A0ABS6JMN3_9BACI</name>
<evidence type="ECO:0000313" key="2">
    <source>
        <dbReference type="EMBL" id="MBU9714927.1"/>
    </source>
</evidence>
<gene>
    <name evidence="2" type="ORF">KS419_24590</name>
</gene>
<evidence type="ECO:0000313" key="3">
    <source>
        <dbReference type="Proteomes" id="UP000784880"/>
    </source>
</evidence>
<evidence type="ECO:0000256" key="1">
    <source>
        <dbReference type="SAM" id="SignalP"/>
    </source>
</evidence>
<proteinExistence type="predicted"/>
<evidence type="ECO:0008006" key="4">
    <source>
        <dbReference type="Google" id="ProtNLM"/>
    </source>
</evidence>
<sequence>MMKRAIILVVFSAIFFSLLACSGGESDAAERDVFEETVMGLRDSLRFYNRMEIPAELPPEVYYRSEISLTSNTPKEGAFLDIRFSQLLHSNIPSSDGDVPGGVGFYFTNHEPDTKKIMKEPFDVKDDIEFYLVENPSNLSFSPEVIQWKNWDKYYQVEDLQFYIDDLLKVPLEHTDRLKLLTIAKSFTSRELDPMPHELIGLMLPAHVPLKNKDLVINTQMHVEEEADPYDLYHYMRFVYSERKTEPHEKRVLLFVNFEGLREPELEFEEIEVRDGLLVRYYLEAEQQSSFWEVGNTFYKLEVAGVDDFEKDDMIALIADMKVIESLDE</sequence>
<dbReference type="PROSITE" id="PS51257">
    <property type="entry name" value="PROKAR_LIPOPROTEIN"/>
    <property type="match status" value="1"/>
</dbReference>
<dbReference type="EMBL" id="JAHQCS010000189">
    <property type="protein sequence ID" value="MBU9714927.1"/>
    <property type="molecule type" value="Genomic_DNA"/>
</dbReference>
<dbReference type="RefSeq" id="WP_217069752.1">
    <property type="nucleotide sequence ID" value="NZ_JAHQCS010000189.1"/>
</dbReference>
<accession>A0ABS6JMN3</accession>
<protein>
    <recommendedName>
        <fullName evidence="4">DUF4367 domain-containing protein</fullName>
    </recommendedName>
</protein>
<feature type="signal peptide" evidence="1">
    <location>
        <begin position="1"/>
        <end position="20"/>
    </location>
</feature>